<feature type="transmembrane region" description="Helical" evidence="1">
    <location>
        <begin position="35"/>
        <end position="57"/>
    </location>
</feature>
<dbReference type="InParanoid" id="A0A2K1JBT1"/>
<keyword evidence="1" id="KW-0472">Membrane</keyword>
<name>A0A2K1JBT1_PHYPA</name>
<keyword evidence="4" id="KW-1185">Reference proteome</keyword>
<organism evidence="2">
    <name type="scientific">Physcomitrium patens</name>
    <name type="common">Spreading-leaved earth moss</name>
    <name type="synonym">Physcomitrella patens</name>
    <dbReference type="NCBI Taxonomy" id="3218"/>
    <lineage>
        <taxon>Eukaryota</taxon>
        <taxon>Viridiplantae</taxon>
        <taxon>Streptophyta</taxon>
        <taxon>Embryophyta</taxon>
        <taxon>Bryophyta</taxon>
        <taxon>Bryophytina</taxon>
        <taxon>Bryopsida</taxon>
        <taxon>Funariidae</taxon>
        <taxon>Funariales</taxon>
        <taxon>Funariaceae</taxon>
        <taxon>Physcomitrium</taxon>
    </lineage>
</organism>
<reference evidence="2 4" key="1">
    <citation type="journal article" date="2008" name="Science">
        <title>The Physcomitrella genome reveals evolutionary insights into the conquest of land by plants.</title>
        <authorList>
            <person name="Rensing S."/>
            <person name="Lang D."/>
            <person name="Zimmer A."/>
            <person name="Terry A."/>
            <person name="Salamov A."/>
            <person name="Shapiro H."/>
            <person name="Nishiyama T."/>
            <person name="Perroud P.-F."/>
            <person name="Lindquist E."/>
            <person name="Kamisugi Y."/>
            <person name="Tanahashi T."/>
            <person name="Sakakibara K."/>
            <person name="Fujita T."/>
            <person name="Oishi K."/>
            <person name="Shin-I T."/>
            <person name="Kuroki Y."/>
            <person name="Toyoda A."/>
            <person name="Suzuki Y."/>
            <person name="Hashimoto A."/>
            <person name="Yamaguchi K."/>
            <person name="Sugano A."/>
            <person name="Kohara Y."/>
            <person name="Fujiyama A."/>
            <person name="Anterola A."/>
            <person name="Aoki S."/>
            <person name="Ashton N."/>
            <person name="Barbazuk W.B."/>
            <person name="Barker E."/>
            <person name="Bennetzen J."/>
            <person name="Bezanilla M."/>
            <person name="Blankenship R."/>
            <person name="Cho S.H."/>
            <person name="Dutcher S."/>
            <person name="Estelle M."/>
            <person name="Fawcett J.A."/>
            <person name="Gundlach H."/>
            <person name="Hanada K."/>
            <person name="Heyl A."/>
            <person name="Hicks K.A."/>
            <person name="Hugh J."/>
            <person name="Lohr M."/>
            <person name="Mayer K."/>
            <person name="Melkozernov A."/>
            <person name="Murata T."/>
            <person name="Nelson D."/>
            <person name="Pils B."/>
            <person name="Prigge M."/>
            <person name="Reiss B."/>
            <person name="Renner T."/>
            <person name="Rombauts S."/>
            <person name="Rushton P."/>
            <person name="Sanderfoot A."/>
            <person name="Schween G."/>
            <person name="Shiu S.-H."/>
            <person name="Stueber K."/>
            <person name="Theodoulou F.L."/>
            <person name="Tu H."/>
            <person name="Van de Peer Y."/>
            <person name="Verrier P.J."/>
            <person name="Waters E."/>
            <person name="Wood A."/>
            <person name="Yang L."/>
            <person name="Cove D."/>
            <person name="Cuming A."/>
            <person name="Hasebe M."/>
            <person name="Lucas S."/>
            <person name="Mishler D.B."/>
            <person name="Reski R."/>
            <person name="Grigoriev I."/>
            <person name="Quatrano R.S."/>
            <person name="Boore J.L."/>
        </authorList>
    </citation>
    <scope>NUCLEOTIDE SEQUENCE [LARGE SCALE GENOMIC DNA]</scope>
    <source>
        <strain evidence="3 4">cv. Gransden 2004</strain>
    </source>
</reference>
<evidence type="ECO:0000256" key="1">
    <source>
        <dbReference type="SAM" id="Phobius"/>
    </source>
</evidence>
<dbReference type="AlphaFoldDB" id="A0A2K1JBT1"/>
<dbReference type="Gramene" id="Pp3c15_3420V3.1">
    <property type="protein sequence ID" value="PAC:32928381.CDS.1"/>
    <property type="gene ID" value="Pp3c15_3420"/>
</dbReference>
<evidence type="ECO:0000313" key="2">
    <source>
        <dbReference type="EMBL" id="PNR38967.1"/>
    </source>
</evidence>
<evidence type="ECO:0000313" key="4">
    <source>
        <dbReference type="Proteomes" id="UP000006727"/>
    </source>
</evidence>
<reference evidence="3" key="3">
    <citation type="submission" date="2020-12" db="UniProtKB">
        <authorList>
            <consortium name="EnsemblPlants"/>
        </authorList>
    </citation>
    <scope>IDENTIFICATION</scope>
</reference>
<keyword evidence="1" id="KW-1133">Transmembrane helix</keyword>
<gene>
    <name evidence="2" type="ORF">PHYPA_019245</name>
</gene>
<proteinExistence type="predicted"/>
<evidence type="ECO:0000313" key="3">
    <source>
        <dbReference type="EnsemblPlants" id="PAC:32928381.CDS.1"/>
    </source>
</evidence>
<dbReference type="EMBL" id="ABEU02000015">
    <property type="protein sequence ID" value="PNR38967.1"/>
    <property type="molecule type" value="Genomic_DNA"/>
</dbReference>
<accession>A0A2K1JBT1</accession>
<dbReference type="Proteomes" id="UP000006727">
    <property type="component" value="Chromosome 15"/>
</dbReference>
<dbReference type="EnsemblPlants" id="Pp3c15_3420V3.1">
    <property type="protein sequence ID" value="PAC:32928381.CDS.1"/>
    <property type="gene ID" value="Pp3c15_3420"/>
</dbReference>
<reference evidence="2 4" key="2">
    <citation type="journal article" date="2018" name="Plant J.">
        <title>The Physcomitrella patens chromosome-scale assembly reveals moss genome structure and evolution.</title>
        <authorList>
            <person name="Lang D."/>
            <person name="Ullrich K.K."/>
            <person name="Murat F."/>
            <person name="Fuchs J."/>
            <person name="Jenkins J."/>
            <person name="Haas F.B."/>
            <person name="Piednoel M."/>
            <person name="Gundlach H."/>
            <person name="Van Bel M."/>
            <person name="Meyberg R."/>
            <person name="Vives C."/>
            <person name="Morata J."/>
            <person name="Symeonidi A."/>
            <person name="Hiss M."/>
            <person name="Muchero W."/>
            <person name="Kamisugi Y."/>
            <person name="Saleh O."/>
            <person name="Blanc G."/>
            <person name="Decker E.L."/>
            <person name="van Gessel N."/>
            <person name="Grimwood J."/>
            <person name="Hayes R.D."/>
            <person name="Graham S.W."/>
            <person name="Gunter L.E."/>
            <person name="McDaniel S.F."/>
            <person name="Hoernstein S.N.W."/>
            <person name="Larsson A."/>
            <person name="Li F.W."/>
            <person name="Perroud P.F."/>
            <person name="Phillips J."/>
            <person name="Ranjan P."/>
            <person name="Rokshar D.S."/>
            <person name="Rothfels C.J."/>
            <person name="Schneider L."/>
            <person name="Shu S."/>
            <person name="Stevenson D.W."/>
            <person name="Thummler F."/>
            <person name="Tillich M."/>
            <person name="Villarreal Aguilar J.C."/>
            <person name="Widiez T."/>
            <person name="Wong G.K."/>
            <person name="Wymore A."/>
            <person name="Zhang Y."/>
            <person name="Zimmer A.D."/>
            <person name="Quatrano R.S."/>
            <person name="Mayer K.F.X."/>
            <person name="Goodstein D."/>
            <person name="Casacuberta J.M."/>
            <person name="Vandepoele K."/>
            <person name="Reski R."/>
            <person name="Cuming A.C."/>
            <person name="Tuskan G.A."/>
            <person name="Maumus F."/>
            <person name="Salse J."/>
            <person name="Schmutz J."/>
            <person name="Rensing S.A."/>
        </authorList>
    </citation>
    <scope>NUCLEOTIDE SEQUENCE [LARGE SCALE GENOMIC DNA]</scope>
    <source>
        <strain evidence="3 4">cv. Gransden 2004</strain>
    </source>
</reference>
<protein>
    <submittedName>
        <fullName evidence="2 3">Uncharacterized protein</fullName>
    </submittedName>
</protein>
<sequence length="58" mass="7227">MIHCFTHYIFLFKLFEIIQSYNCSLKPIQFKFNLFLYYILIKLCILIFKCINIFVFYL</sequence>
<keyword evidence="1" id="KW-0812">Transmembrane</keyword>